<protein>
    <submittedName>
        <fullName evidence="2">GyrI-like domain-containing protein</fullName>
    </submittedName>
</protein>
<dbReference type="InterPro" id="IPR029441">
    <property type="entry name" value="Cass2"/>
</dbReference>
<dbReference type="InterPro" id="IPR011256">
    <property type="entry name" value="Reg_factor_effector_dom_sf"/>
</dbReference>
<proteinExistence type="predicted"/>
<reference evidence="2 3" key="1">
    <citation type="submission" date="2021-11" db="EMBL/GenBank/DDBJ databases">
        <title>Genomic of Niabella pedocola.</title>
        <authorList>
            <person name="Wu T."/>
        </authorList>
    </citation>
    <scope>NUCLEOTIDE SEQUENCE [LARGE SCALE GENOMIC DNA]</scope>
    <source>
        <strain evidence="2 3">JCM 31011</strain>
    </source>
</reference>
<dbReference type="PANTHER" id="PTHR36444">
    <property type="entry name" value="TRANSCRIPTIONAL REGULATOR PROTEIN YOBU-RELATED"/>
    <property type="match status" value="1"/>
</dbReference>
<comment type="caution">
    <text evidence="2">The sequence shown here is derived from an EMBL/GenBank/DDBJ whole genome shotgun (WGS) entry which is preliminary data.</text>
</comment>
<dbReference type="SUPFAM" id="SSF55136">
    <property type="entry name" value="Probable bacterial effector-binding domain"/>
    <property type="match status" value="1"/>
</dbReference>
<dbReference type="Gene3D" id="3.20.80.10">
    <property type="entry name" value="Regulatory factor, effector binding domain"/>
    <property type="match status" value="1"/>
</dbReference>
<dbReference type="Pfam" id="PF14526">
    <property type="entry name" value="Cass2"/>
    <property type="match status" value="1"/>
</dbReference>
<gene>
    <name evidence="2" type="ORF">LQ567_22660</name>
</gene>
<keyword evidence="3" id="KW-1185">Reference proteome</keyword>
<dbReference type="InterPro" id="IPR053182">
    <property type="entry name" value="YobU-like_regulator"/>
</dbReference>
<dbReference type="Proteomes" id="UP001199816">
    <property type="component" value="Unassembled WGS sequence"/>
</dbReference>
<dbReference type="InterPro" id="IPR010499">
    <property type="entry name" value="AraC_E-bd"/>
</dbReference>
<feature type="domain" description="AraC effector-binding" evidence="1">
    <location>
        <begin position="1"/>
        <end position="152"/>
    </location>
</feature>
<sequence>MTTEHITSFKVIGISVRTTNENNQAATDIPALWNRFLTAGIAQQIPNKTGDEIYTIYTAYEKDHTRPYTTVLGCRVSSFDQIPEGMEAVEIAEGNYARFTTTGKINEGSVFNEWLKIWKTPLPRKYTTDFELYGVKAQDPENAEVPIFIALENK</sequence>
<evidence type="ECO:0000259" key="1">
    <source>
        <dbReference type="SMART" id="SM00871"/>
    </source>
</evidence>
<evidence type="ECO:0000313" key="3">
    <source>
        <dbReference type="Proteomes" id="UP001199816"/>
    </source>
</evidence>
<organism evidence="2 3">
    <name type="scientific">Niabella pedocola</name>
    <dbReference type="NCBI Taxonomy" id="1752077"/>
    <lineage>
        <taxon>Bacteria</taxon>
        <taxon>Pseudomonadati</taxon>
        <taxon>Bacteroidota</taxon>
        <taxon>Chitinophagia</taxon>
        <taxon>Chitinophagales</taxon>
        <taxon>Chitinophagaceae</taxon>
        <taxon>Niabella</taxon>
    </lineage>
</organism>
<dbReference type="RefSeq" id="WP_231008139.1">
    <property type="nucleotide sequence ID" value="NZ_JAJNEC010000007.1"/>
</dbReference>
<accession>A0ABS8PZ33</accession>
<name>A0ABS8PZ33_9BACT</name>
<dbReference type="EMBL" id="JAJNEC010000007">
    <property type="protein sequence ID" value="MCD2425603.1"/>
    <property type="molecule type" value="Genomic_DNA"/>
</dbReference>
<dbReference type="PANTHER" id="PTHR36444:SF2">
    <property type="entry name" value="TRANSCRIPTIONAL REGULATOR PROTEIN YOBU-RELATED"/>
    <property type="match status" value="1"/>
</dbReference>
<evidence type="ECO:0000313" key="2">
    <source>
        <dbReference type="EMBL" id="MCD2425603.1"/>
    </source>
</evidence>
<dbReference type="SMART" id="SM00871">
    <property type="entry name" value="AraC_E_bind"/>
    <property type="match status" value="1"/>
</dbReference>